<feature type="domain" description="Pre-mRNA 3'-end-processing endonuclease polyadenylation factor C-term" evidence="8">
    <location>
        <begin position="478"/>
        <end position="685"/>
    </location>
</feature>
<dbReference type="OrthoDB" id="10249535at2759"/>
<dbReference type="InterPro" id="IPR036866">
    <property type="entry name" value="RibonucZ/Hydroxyglut_hydro"/>
</dbReference>
<dbReference type="Gramene" id="GBG80885">
    <property type="protein sequence ID" value="GBG80885"/>
    <property type="gene ID" value="CBR_g31441"/>
</dbReference>
<dbReference type="SMART" id="SM01098">
    <property type="entry name" value="CPSF73-100_C"/>
    <property type="match status" value="1"/>
</dbReference>
<feature type="domain" description="Metallo-beta-lactamase" evidence="6">
    <location>
        <begin position="28"/>
        <end position="239"/>
    </location>
</feature>
<dbReference type="SMART" id="SM01027">
    <property type="entry name" value="Beta-Casp"/>
    <property type="match status" value="1"/>
</dbReference>
<dbReference type="OMA" id="CKQHITL"/>
<dbReference type="InterPro" id="IPR050698">
    <property type="entry name" value="MBL"/>
</dbReference>
<dbReference type="InterPro" id="IPR021718">
    <property type="entry name" value="CPSF73-100_C"/>
</dbReference>
<evidence type="ECO:0000256" key="1">
    <source>
        <dbReference type="ARBA" id="ARBA00004123"/>
    </source>
</evidence>
<evidence type="ECO:0000256" key="5">
    <source>
        <dbReference type="ARBA" id="ARBA00023242"/>
    </source>
</evidence>
<evidence type="ECO:0008006" key="11">
    <source>
        <dbReference type="Google" id="ProtNLM"/>
    </source>
</evidence>
<dbReference type="Pfam" id="PF00753">
    <property type="entry name" value="Lactamase_B"/>
    <property type="match status" value="1"/>
</dbReference>
<dbReference type="FunFam" id="3.60.15.10:FF:000001">
    <property type="entry name" value="Cleavage and polyadenylation specificity factor"/>
    <property type="match status" value="1"/>
</dbReference>
<evidence type="ECO:0000256" key="3">
    <source>
        <dbReference type="ARBA" id="ARBA00022722"/>
    </source>
</evidence>
<reference evidence="9 10" key="1">
    <citation type="journal article" date="2018" name="Cell">
        <title>The Chara Genome: Secondary Complexity and Implications for Plant Terrestrialization.</title>
        <authorList>
            <person name="Nishiyama T."/>
            <person name="Sakayama H."/>
            <person name="Vries J.D."/>
            <person name="Buschmann H."/>
            <person name="Saint-Marcoux D."/>
            <person name="Ullrich K.K."/>
            <person name="Haas F.B."/>
            <person name="Vanderstraeten L."/>
            <person name="Becker D."/>
            <person name="Lang D."/>
            <person name="Vosolsobe S."/>
            <person name="Rombauts S."/>
            <person name="Wilhelmsson P.K.I."/>
            <person name="Janitza P."/>
            <person name="Kern R."/>
            <person name="Heyl A."/>
            <person name="Rumpler F."/>
            <person name="Villalobos L.I.A.C."/>
            <person name="Clay J.M."/>
            <person name="Skokan R."/>
            <person name="Toyoda A."/>
            <person name="Suzuki Y."/>
            <person name="Kagoshima H."/>
            <person name="Schijlen E."/>
            <person name="Tajeshwar N."/>
            <person name="Catarino B."/>
            <person name="Hetherington A.J."/>
            <person name="Saltykova A."/>
            <person name="Bonnot C."/>
            <person name="Breuninger H."/>
            <person name="Symeonidi A."/>
            <person name="Radhakrishnan G.V."/>
            <person name="Van Nieuwerburgh F."/>
            <person name="Deforce D."/>
            <person name="Chang C."/>
            <person name="Karol K.G."/>
            <person name="Hedrich R."/>
            <person name="Ulvskov P."/>
            <person name="Glockner G."/>
            <person name="Delwiche C.F."/>
            <person name="Petrasek J."/>
            <person name="Van de Peer Y."/>
            <person name="Friml J."/>
            <person name="Beilby M."/>
            <person name="Dolan L."/>
            <person name="Kohara Y."/>
            <person name="Sugano S."/>
            <person name="Fujiyama A."/>
            <person name="Delaux P.-M."/>
            <person name="Quint M."/>
            <person name="TheiBen G."/>
            <person name="Hagemann M."/>
            <person name="Harholt J."/>
            <person name="Dunand C."/>
            <person name="Zachgo S."/>
            <person name="Langdale J."/>
            <person name="Maumus F."/>
            <person name="Straeten D.V.D."/>
            <person name="Gould S.B."/>
            <person name="Rensing S.A."/>
        </authorList>
    </citation>
    <scope>NUCLEOTIDE SEQUENCE [LARGE SCALE GENOMIC DNA]</scope>
    <source>
        <strain evidence="9 10">S276</strain>
    </source>
</reference>
<sequence length="687" mass="77324">MSKRKEPVSRDEGDKLEITPLGAGNEVGRSCVIMRYKGKTVMFDCGIHPAYSGMAALPYFDEIDPSTVDVLLITHCHLDHSASLPYFLEKTTFKGRVFMTHATKAIYKLLLSDYIKISKVAVEDMLYDEADLNRSSEKIEVIDFHQTIEVDGIRFWCYTAGHVLGAAMFMVDIAGIRVLYTGDYSREEDRHLKAAEMPPFTPDVCIIESTYGVQVHQNRQVRERRFTEVISQTVMQGGRVLIPAFALGRAQELLLILEEYWETHPELSHVPIFYASPLAKKCMNVFQTYINSMNDKIRSQYAISNPFRFKHISNLKSIEHFDDVGPSVVMASPGMLQSGLSRQLFDRWCEDKKNACIIPGYCVEGTLAKTILHEPKEVTKMNGLVVPLNMRVHYISFSAHADFIQTSEFLNELLPPNILLVHGEATEMARLKGKLIQQFAEKNVKVLSPKNTQTVEMTFKGEKTAKAVGRLVEKAPEEGNQISGMLVKKGFVYQLLAPEDLHIYTQLSTGMVLQRQSVPYRGSFDVLRHRVEMMYEGVEVIVKGDSPRSLKVHDAVTIIHEGFDHVALQWVSDPVSDMVADSIVALILQIDSQAHKAIVSPRARRKAVKAVVSSEADEIKRVHSLLMSLFGDVKLDLAKQTVTVTVDGVVAVVNHKTKAIDCSEDAFKERIKVALRRMETALYPLDF</sequence>
<dbReference type="Proteomes" id="UP000265515">
    <property type="component" value="Unassembled WGS sequence"/>
</dbReference>
<dbReference type="FunFam" id="3.40.50.10890:FF:000001">
    <property type="entry name" value="Cleavage and polyadenylation specificity factor subunit 3"/>
    <property type="match status" value="1"/>
</dbReference>
<feature type="domain" description="Beta-Casp" evidence="7">
    <location>
        <begin position="250"/>
        <end position="371"/>
    </location>
</feature>
<keyword evidence="2" id="KW-0507">mRNA processing</keyword>
<comment type="caution">
    <text evidence="9">The sequence shown here is derived from an EMBL/GenBank/DDBJ whole genome shotgun (WGS) entry which is preliminary data.</text>
</comment>
<dbReference type="EMBL" id="BFEA01000359">
    <property type="protein sequence ID" value="GBG80885.1"/>
    <property type="molecule type" value="Genomic_DNA"/>
</dbReference>
<dbReference type="GO" id="GO:0016180">
    <property type="term" value="P:snRNA processing"/>
    <property type="evidence" value="ECO:0007669"/>
    <property type="project" value="EnsemblPlants"/>
</dbReference>
<dbReference type="InterPro" id="IPR022712">
    <property type="entry name" value="Beta_Casp"/>
</dbReference>
<protein>
    <recommendedName>
        <fullName evidence="11">Beta-Casp domain-containing protein</fullName>
    </recommendedName>
</protein>
<dbReference type="GO" id="GO:0004521">
    <property type="term" value="F:RNA endonuclease activity"/>
    <property type="evidence" value="ECO:0007669"/>
    <property type="project" value="TreeGrafter"/>
</dbReference>
<gene>
    <name evidence="9" type="ORF">CBR_g31441</name>
</gene>
<dbReference type="CDD" id="cd16292">
    <property type="entry name" value="CPSF3-like_MBL-fold"/>
    <property type="match status" value="1"/>
</dbReference>
<evidence type="ECO:0000259" key="7">
    <source>
        <dbReference type="SMART" id="SM01027"/>
    </source>
</evidence>
<dbReference type="Pfam" id="PF10996">
    <property type="entry name" value="Beta-Casp"/>
    <property type="match status" value="1"/>
</dbReference>
<accession>A0A388LF08</accession>
<evidence type="ECO:0000256" key="4">
    <source>
        <dbReference type="ARBA" id="ARBA00022801"/>
    </source>
</evidence>
<evidence type="ECO:0000313" key="10">
    <source>
        <dbReference type="Proteomes" id="UP000265515"/>
    </source>
</evidence>
<dbReference type="GO" id="GO:0004534">
    <property type="term" value="F:5'-3' RNA exonuclease activity"/>
    <property type="evidence" value="ECO:0007669"/>
    <property type="project" value="TreeGrafter"/>
</dbReference>
<dbReference type="PANTHER" id="PTHR11203">
    <property type="entry name" value="CLEAVAGE AND POLYADENYLATION SPECIFICITY FACTOR FAMILY MEMBER"/>
    <property type="match status" value="1"/>
</dbReference>
<proteinExistence type="predicted"/>
<evidence type="ECO:0000256" key="2">
    <source>
        <dbReference type="ARBA" id="ARBA00022664"/>
    </source>
</evidence>
<dbReference type="Pfam" id="PF11718">
    <property type="entry name" value="CPSF73-100_C"/>
    <property type="match status" value="1"/>
</dbReference>
<dbReference type="PANTHER" id="PTHR11203:SF11">
    <property type="entry name" value="CLEAVAGE AND POLYADENYLATION SPECIFICITY FACTOR SUBUNIT 3"/>
    <property type="match status" value="1"/>
</dbReference>
<dbReference type="SUPFAM" id="SSF56281">
    <property type="entry name" value="Metallo-hydrolase/oxidoreductase"/>
    <property type="match status" value="1"/>
</dbReference>
<evidence type="ECO:0000259" key="8">
    <source>
        <dbReference type="SMART" id="SM01098"/>
    </source>
</evidence>
<dbReference type="InterPro" id="IPR001279">
    <property type="entry name" value="Metallo-B-lactamas"/>
</dbReference>
<keyword evidence="10" id="KW-1185">Reference proteome</keyword>
<evidence type="ECO:0000259" key="6">
    <source>
        <dbReference type="SMART" id="SM00849"/>
    </source>
</evidence>
<dbReference type="SMART" id="SM00849">
    <property type="entry name" value="Lactamase_B"/>
    <property type="match status" value="1"/>
</dbReference>
<dbReference type="Gene3D" id="3.60.15.10">
    <property type="entry name" value="Ribonuclease Z/Hydroxyacylglutathione hydrolase-like"/>
    <property type="match status" value="1"/>
</dbReference>
<dbReference type="Pfam" id="PF07521">
    <property type="entry name" value="RMMBL"/>
    <property type="match status" value="1"/>
</dbReference>
<comment type="subcellular location">
    <subcellularLocation>
        <location evidence="1">Nucleus</location>
    </subcellularLocation>
</comment>
<dbReference type="GO" id="GO:0003723">
    <property type="term" value="F:RNA binding"/>
    <property type="evidence" value="ECO:0007669"/>
    <property type="project" value="TreeGrafter"/>
</dbReference>
<organism evidence="9 10">
    <name type="scientific">Chara braunii</name>
    <name type="common">Braun's stonewort</name>
    <dbReference type="NCBI Taxonomy" id="69332"/>
    <lineage>
        <taxon>Eukaryota</taxon>
        <taxon>Viridiplantae</taxon>
        <taxon>Streptophyta</taxon>
        <taxon>Charophyceae</taxon>
        <taxon>Charales</taxon>
        <taxon>Characeae</taxon>
        <taxon>Chara</taxon>
    </lineage>
</organism>
<keyword evidence="5" id="KW-0539">Nucleus</keyword>
<dbReference type="STRING" id="69332.A0A388LF08"/>
<dbReference type="InterPro" id="IPR011108">
    <property type="entry name" value="RMMBL"/>
</dbReference>
<evidence type="ECO:0000313" key="9">
    <source>
        <dbReference type="EMBL" id="GBG80885.1"/>
    </source>
</evidence>
<dbReference type="GO" id="GO:0006398">
    <property type="term" value="P:mRNA 3'-end processing by stem-loop binding and cleavage"/>
    <property type="evidence" value="ECO:0007669"/>
    <property type="project" value="TreeGrafter"/>
</dbReference>
<dbReference type="GO" id="GO:0005847">
    <property type="term" value="C:mRNA cleavage and polyadenylation specificity factor complex"/>
    <property type="evidence" value="ECO:0007669"/>
    <property type="project" value="TreeGrafter"/>
</dbReference>
<name>A0A388LF08_CHABU</name>
<dbReference type="AlphaFoldDB" id="A0A388LF08"/>
<dbReference type="Gene3D" id="3.40.50.10890">
    <property type="match status" value="1"/>
</dbReference>
<keyword evidence="4" id="KW-0378">Hydrolase</keyword>
<keyword evidence="3" id="KW-0540">Nuclease</keyword>